<dbReference type="OrthoDB" id="182577at2"/>
<keyword evidence="3" id="KW-1185">Reference proteome</keyword>
<dbReference type="GO" id="GO:0008218">
    <property type="term" value="P:bioluminescence"/>
    <property type="evidence" value="ECO:0007669"/>
    <property type="project" value="InterPro"/>
</dbReference>
<protein>
    <submittedName>
        <fullName evidence="2">Acyl transferase</fullName>
    </submittedName>
</protein>
<reference evidence="2 3" key="1">
    <citation type="submission" date="2019-04" db="EMBL/GenBank/DDBJ databases">
        <title>Niastella caeni sp. nov., isolated from activated sludge.</title>
        <authorList>
            <person name="Sheng M."/>
        </authorList>
    </citation>
    <scope>NUCLEOTIDE SEQUENCE [LARGE SCALE GENOMIC DNA]</scope>
    <source>
        <strain evidence="2 3">HX-2-15</strain>
    </source>
</reference>
<proteinExistence type="predicted"/>
<evidence type="ECO:0000259" key="1">
    <source>
        <dbReference type="Pfam" id="PF04443"/>
    </source>
</evidence>
<dbReference type="Pfam" id="PF04443">
    <property type="entry name" value="LuxE"/>
    <property type="match status" value="1"/>
</dbReference>
<dbReference type="AlphaFoldDB" id="A0A4S8H8X6"/>
<dbReference type="Proteomes" id="UP000306918">
    <property type="component" value="Unassembled WGS sequence"/>
</dbReference>
<evidence type="ECO:0000313" key="2">
    <source>
        <dbReference type="EMBL" id="THU31143.1"/>
    </source>
</evidence>
<gene>
    <name evidence="2" type="ORF">FAM09_29105</name>
</gene>
<comment type="caution">
    <text evidence="2">The sequence shown here is derived from an EMBL/GenBank/DDBJ whole genome shotgun (WGS) entry which is preliminary data.</text>
</comment>
<organism evidence="2 3">
    <name type="scientific">Niastella caeni</name>
    <dbReference type="NCBI Taxonomy" id="2569763"/>
    <lineage>
        <taxon>Bacteria</taxon>
        <taxon>Pseudomonadati</taxon>
        <taxon>Bacteroidota</taxon>
        <taxon>Chitinophagia</taxon>
        <taxon>Chitinophagales</taxon>
        <taxon>Chitinophagaceae</taxon>
        <taxon>Niastella</taxon>
    </lineage>
</organism>
<dbReference type="GO" id="GO:0047474">
    <property type="term" value="F:long-chain fatty acid--protein ligase activity"/>
    <property type="evidence" value="ECO:0007669"/>
    <property type="project" value="InterPro"/>
</dbReference>
<dbReference type="RefSeq" id="WP_136580689.1">
    <property type="nucleotide sequence ID" value="NZ_STFF01000014.1"/>
</dbReference>
<dbReference type="SUPFAM" id="SSF56801">
    <property type="entry name" value="Acetyl-CoA synthetase-like"/>
    <property type="match status" value="1"/>
</dbReference>
<name>A0A4S8H8X6_9BACT</name>
<accession>A0A4S8H8X6</accession>
<evidence type="ECO:0000313" key="3">
    <source>
        <dbReference type="Proteomes" id="UP000306918"/>
    </source>
</evidence>
<dbReference type="InterPro" id="IPR007534">
    <property type="entry name" value="LuxE"/>
</dbReference>
<dbReference type="EMBL" id="STFF01000014">
    <property type="protein sequence ID" value="THU31143.1"/>
    <property type="molecule type" value="Genomic_DNA"/>
</dbReference>
<keyword evidence="2" id="KW-0808">Transferase</keyword>
<dbReference type="GO" id="GO:0016740">
    <property type="term" value="F:transferase activity"/>
    <property type="evidence" value="ECO:0007669"/>
    <property type="project" value="UniProtKB-KW"/>
</dbReference>
<sequence length="328" mass="37185">MICEIEDKIFTVEQADFEQLALDVFQFQYNNNAIYQHYVNALSIVGSNVRSIDQIPFLPIRFFKTTDIKTTVFEPEAVFESSGTTQTVNSRHYVKDLNMYRRSFLQAWEQFYGPVTDWCVIGLLPAYLERQNSSLVVMVNEMIKLSRHAHSGFYLYEHEKLAAVLQELEKQGQKTILIGVTFGLLDFAEKYPMPLQHTVVMETGGMKGRRREMTREEVHLLLTTAFQTHAIHSEYGMTELLSQAYSYGDGVFNCPPWMKVLVRQDDDPLDVRLSGSGVINVIDLANLYSCSFIATDDVGIVTADGSFEVLGRVDTSDIRGCNLLIAGV</sequence>
<feature type="domain" description="Acyl-protein synthetase LuxE" evidence="1">
    <location>
        <begin position="17"/>
        <end position="324"/>
    </location>
</feature>